<accession>A0ABV6Z6P1</accession>
<sequence length="171" mass="20066">MDNYLSITQAAQLLNCSEIIIRRFIRQILLEHVEAYTQKIKMEKIKKGYIYKIDKKFLLEQFQKMTTQHDPKTGEIDIYSDELPPLKKDRLGLELASLPDIDGEKLDDQLIKSLLDQLVKKDEQISNLMEQLKEMNRIISRLQERILFLEDSDKTGRSGSQQDTHSLEKKD</sequence>
<proteinExistence type="predicted"/>
<organism evidence="3 4">
    <name type="scientific">candidate division CSSED10-310 bacterium</name>
    <dbReference type="NCBI Taxonomy" id="2855610"/>
    <lineage>
        <taxon>Bacteria</taxon>
        <taxon>Bacteria division CSSED10-310</taxon>
    </lineage>
</organism>
<comment type="caution">
    <text evidence="3">The sequence shown here is derived from an EMBL/GenBank/DDBJ whole genome shotgun (WGS) entry which is preliminary data.</text>
</comment>
<dbReference type="EMBL" id="JBHPBY010000723">
    <property type="protein sequence ID" value="MFC1854112.1"/>
    <property type="molecule type" value="Genomic_DNA"/>
</dbReference>
<keyword evidence="4" id="KW-1185">Reference proteome</keyword>
<evidence type="ECO:0000256" key="1">
    <source>
        <dbReference type="SAM" id="Coils"/>
    </source>
</evidence>
<evidence type="ECO:0000256" key="2">
    <source>
        <dbReference type="SAM" id="MobiDB-lite"/>
    </source>
</evidence>
<dbReference type="Proteomes" id="UP001594351">
    <property type="component" value="Unassembled WGS sequence"/>
</dbReference>
<protein>
    <recommendedName>
        <fullName evidence="5">DNA-binding protein</fullName>
    </recommendedName>
</protein>
<evidence type="ECO:0000313" key="3">
    <source>
        <dbReference type="EMBL" id="MFC1854112.1"/>
    </source>
</evidence>
<feature type="coiled-coil region" evidence="1">
    <location>
        <begin position="111"/>
        <end position="152"/>
    </location>
</feature>
<feature type="region of interest" description="Disordered" evidence="2">
    <location>
        <begin position="152"/>
        <end position="171"/>
    </location>
</feature>
<evidence type="ECO:0000313" key="4">
    <source>
        <dbReference type="Proteomes" id="UP001594351"/>
    </source>
</evidence>
<keyword evidence="1" id="KW-0175">Coiled coil</keyword>
<reference evidence="3 4" key="1">
    <citation type="submission" date="2024-09" db="EMBL/GenBank/DDBJ databases">
        <title>Laminarin stimulates single cell rates of sulfate reduction while oxygen inhibits transcriptomic activity in coastal marine sediment.</title>
        <authorList>
            <person name="Lindsay M."/>
            <person name="Orcutt B."/>
            <person name="Emerson D."/>
            <person name="Stepanauskas R."/>
            <person name="D'Angelo T."/>
        </authorList>
    </citation>
    <scope>NUCLEOTIDE SEQUENCE [LARGE SCALE GENOMIC DNA]</scope>
    <source>
        <strain evidence="3">SAG AM-311-K15</strain>
    </source>
</reference>
<evidence type="ECO:0008006" key="5">
    <source>
        <dbReference type="Google" id="ProtNLM"/>
    </source>
</evidence>
<name>A0ABV6Z6P1_UNCC1</name>
<gene>
    <name evidence="3" type="ORF">ACFL27_28345</name>
</gene>